<dbReference type="PROSITE" id="PS00879">
    <property type="entry name" value="ODR_DC_2_2"/>
    <property type="match status" value="1"/>
</dbReference>
<dbReference type="SUPFAM" id="SSF51419">
    <property type="entry name" value="PLP-binding barrel"/>
    <property type="match status" value="1"/>
</dbReference>
<evidence type="ECO:0000259" key="3">
    <source>
        <dbReference type="Pfam" id="PF02784"/>
    </source>
</evidence>
<gene>
    <name evidence="4" type="ORF">B1A_12347</name>
</gene>
<dbReference type="GO" id="GO:0008836">
    <property type="term" value="F:diaminopimelate decarboxylase activity"/>
    <property type="evidence" value="ECO:0007669"/>
    <property type="project" value="TreeGrafter"/>
</dbReference>
<dbReference type="InterPro" id="IPR022644">
    <property type="entry name" value="De-COase2_N"/>
</dbReference>
<comment type="cofactor">
    <cofactor evidence="1">
        <name>pyridoxal 5'-phosphate</name>
        <dbReference type="ChEBI" id="CHEBI:597326"/>
    </cofactor>
</comment>
<evidence type="ECO:0000256" key="2">
    <source>
        <dbReference type="ARBA" id="ARBA00022898"/>
    </source>
</evidence>
<comment type="caution">
    <text evidence="4">The sequence shown here is derived from an EMBL/GenBank/DDBJ whole genome shotgun (WGS) entry which is preliminary data.</text>
</comment>
<protein>
    <submittedName>
        <fullName evidence="4">Diaminopimelate decarboxylase</fullName>
    </submittedName>
</protein>
<organism evidence="4">
    <name type="scientific">mine drainage metagenome</name>
    <dbReference type="NCBI Taxonomy" id="410659"/>
    <lineage>
        <taxon>unclassified sequences</taxon>
        <taxon>metagenomes</taxon>
        <taxon>ecological metagenomes</taxon>
    </lineage>
</organism>
<reference evidence="4" key="1">
    <citation type="submission" date="2013-08" db="EMBL/GenBank/DDBJ databases">
        <authorList>
            <person name="Mendez C."/>
            <person name="Richter M."/>
            <person name="Ferrer M."/>
            <person name="Sanchez J."/>
        </authorList>
    </citation>
    <scope>NUCLEOTIDE SEQUENCE</scope>
</reference>
<dbReference type="EMBL" id="AUZX01008958">
    <property type="protein sequence ID" value="EQD53541.1"/>
    <property type="molecule type" value="Genomic_DNA"/>
</dbReference>
<proteinExistence type="predicted"/>
<keyword evidence="2" id="KW-0663">Pyridoxal phosphate</keyword>
<dbReference type="Gene3D" id="3.20.20.10">
    <property type="entry name" value="Alanine racemase"/>
    <property type="match status" value="1"/>
</dbReference>
<evidence type="ECO:0000313" key="4">
    <source>
        <dbReference type="EMBL" id="EQD53541.1"/>
    </source>
</evidence>
<dbReference type="PANTHER" id="PTHR43727">
    <property type="entry name" value="DIAMINOPIMELATE DECARBOXYLASE"/>
    <property type="match status" value="1"/>
</dbReference>
<reference evidence="4" key="2">
    <citation type="journal article" date="2014" name="ISME J.">
        <title>Microbial stratification in low pH oxic and suboxic macroscopic growths along an acid mine drainage.</title>
        <authorList>
            <person name="Mendez-Garcia C."/>
            <person name="Mesa V."/>
            <person name="Sprenger R.R."/>
            <person name="Richter M."/>
            <person name="Diez M.S."/>
            <person name="Solano J."/>
            <person name="Bargiela R."/>
            <person name="Golyshina O.V."/>
            <person name="Manteca A."/>
            <person name="Ramos J.L."/>
            <person name="Gallego J.R."/>
            <person name="Llorente I."/>
            <person name="Martins Dos Santos V.A."/>
            <person name="Jensen O.N."/>
            <person name="Pelaez A.I."/>
            <person name="Sanchez J."/>
            <person name="Ferrer M."/>
        </authorList>
    </citation>
    <scope>NUCLEOTIDE SEQUENCE</scope>
</reference>
<dbReference type="PANTHER" id="PTHR43727:SF2">
    <property type="entry name" value="GROUP IV DECARBOXYLASE"/>
    <property type="match status" value="1"/>
</dbReference>
<sequence length="143" mass="15830">MQVTVDNLFALEQWGDLWREREIFVRIDTGAGAGHHHHVRTAGAHAKFGVPIADLDDLERLTRRCGARIVGLHSHVGSGILTVRTWEQTARRLAELGQRFEAVRAIDIGGGLGIPERADQHGPDLNELDTLLAAVRAEHPRLE</sequence>
<feature type="domain" description="Orn/DAP/Arg decarboxylase 2 N-terminal" evidence="3">
    <location>
        <begin position="2"/>
        <end position="135"/>
    </location>
</feature>
<dbReference type="InterPro" id="IPR029066">
    <property type="entry name" value="PLP-binding_barrel"/>
</dbReference>
<dbReference type="Pfam" id="PF02784">
    <property type="entry name" value="Orn_Arg_deC_N"/>
    <property type="match status" value="1"/>
</dbReference>
<dbReference type="AlphaFoldDB" id="T0ZZ75"/>
<accession>T0ZZ75</accession>
<feature type="non-terminal residue" evidence="4">
    <location>
        <position position="143"/>
    </location>
</feature>
<dbReference type="InterPro" id="IPR022657">
    <property type="entry name" value="De-COase2_CS"/>
</dbReference>
<dbReference type="GO" id="GO:0009089">
    <property type="term" value="P:lysine biosynthetic process via diaminopimelate"/>
    <property type="evidence" value="ECO:0007669"/>
    <property type="project" value="TreeGrafter"/>
</dbReference>
<evidence type="ECO:0000256" key="1">
    <source>
        <dbReference type="ARBA" id="ARBA00001933"/>
    </source>
</evidence>
<name>T0ZZ75_9ZZZZ</name>